<feature type="compositionally biased region" description="Polar residues" evidence="1">
    <location>
        <begin position="46"/>
        <end position="55"/>
    </location>
</feature>
<reference evidence="3 4" key="2">
    <citation type="journal article" date="2021" name="Curr. Genet.">
        <title>Genetic response to nitrogen starvation in the aggressive Eucalyptus foliar pathogen Teratosphaeria destructans.</title>
        <authorList>
            <person name="Havenga M."/>
            <person name="Wingfield B.D."/>
            <person name="Wingfield M.J."/>
            <person name="Dreyer L.L."/>
            <person name="Roets F."/>
            <person name="Aylward J."/>
        </authorList>
    </citation>
    <scope>NUCLEOTIDE SEQUENCE [LARGE SCALE GENOMIC DNA]</scope>
    <source>
        <strain evidence="3">CMW44962</strain>
    </source>
</reference>
<organism evidence="3 4">
    <name type="scientific">Teratosphaeria destructans</name>
    <dbReference type="NCBI Taxonomy" id="418781"/>
    <lineage>
        <taxon>Eukaryota</taxon>
        <taxon>Fungi</taxon>
        <taxon>Dikarya</taxon>
        <taxon>Ascomycota</taxon>
        <taxon>Pezizomycotina</taxon>
        <taxon>Dothideomycetes</taxon>
        <taxon>Dothideomycetidae</taxon>
        <taxon>Mycosphaerellales</taxon>
        <taxon>Teratosphaeriaceae</taxon>
        <taxon>Teratosphaeria</taxon>
    </lineage>
</organism>
<sequence>MKTTQALLALLAMVTFGSCAALPIQGGSENTLSCMYVTMLTATKASRPPTLTSEAPTPIPRRMLSMGPASLRSGPPAGRAGSRMTASEERDVNAHRLEKRFTVITGGFLLEISSMRDHQS</sequence>
<comment type="caution">
    <text evidence="3">The sequence shown here is derived from an EMBL/GenBank/DDBJ whole genome shotgun (WGS) entry which is preliminary data.</text>
</comment>
<evidence type="ECO:0000256" key="1">
    <source>
        <dbReference type="SAM" id="MobiDB-lite"/>
    </source>
</evidence>
<evidence type="ECO:0000256" key="2">
    <source>
        <dbReference type="SAM" id="SignalP"/>
    </source>
</evidence>
<proteinExistence type="predicted"/>
<accession>A0A9W7STL0</accession>
<gene>
    <name evidence="3" type="ORF">Tdes44962_MAKER09362</name>
</gene>
<protein>
    <submittedName>
        <fullName evidence="3">Uncharacterized protein</fullName>
    </submittedName>
</protein>
<dbReference type="EMBL" id="RIBY02001623">
    <property type="protein sequence ID" value="KAH9828371.1"/>
    <property type="molecule type" value="Genomic_DNA"/>
</dbReference>
<evidence type="ECO:0000313" key="4">
    <source>
        <dbReference type="Proteomes" id="UP001138500"/>
    </source>
</evidence>
<feature type="region of interest" description="Disordered" evidence="1">
    <location>
        <begin position="46"/>
        <end position="93"/>
    </location>
</feature>
<dbReference type="PROSITE" id="PS51257">
    <property type="entry name" value="PROKAR_LIPOPROTEIN"/>
    <property type="match status" value="1"/>
</dbReference>
<reference evidence="3 4" key="1">
    <citation type="journal article" date="2018" name="IMA Fungus">
        <title>IMA Genome-F 10: Nine draft genome sequences of Claviceps purpurea s.lat., including C. arundinis, C. humidiphila, and C. cf. spartinae, pseudomolecules for the pitch canker pathogen Fusarium circinatum, draft genome of Davidsoniella eucalypti, Grosmannia galeiformis, Quambalaria eucalypti, and Teratosphaeria destructans.</title>
        <authorList>
            <person name="Wingfield B.D."/>
            <person name="Liu M."/>
            <person name="Nguyen H.D."/>
            <person name="Lane F.A."/>
            <person name="Morgan S.W."/>
            <person name="De Vos L."/>
            <person name="Wilken P.M."/>
            <person name="Duong T.A."/>
            <person name="Aylward J."/>
            <person name="Coetzee M.P."/>
            <person name="Dadej K."/>
            <person name="De Beer Z.W."/>
            <person name="Findlay W."/>
            <person name="Havenga M."/>
            <person name="Kolarik M."/>
            <person name="Menzies J.G."/>
            <person name="Naidoo K."/>
            <person name="Pochopski O."/>
            <person name="Shoukouhi P."/>
            <person name="Santana Q.C."/>
            <person name="Seifert K.A."/>
            <person name="Soal N."/>
            <person name="Steenkamp E.T."/>
            <person name="Tatham C.T."/>
            <person name="van der Nest M.A."/>
            <person name="Wingfield M.J."/>
        </authorList>
    </citation>
    <scope>NUCLEOTIDE SEQUENCE [LARGE SCALE GENOMIC DNA]</scope>
    <source>
        <strain evidence="3">CMW44962</strain>
    </source>
</reference>
<keyword evidence="4" id="KW-1185">Reference proteome</keyword>
<feature type="chain" id="PRO_5040891025" evidence="2">
    <location>
        <begin position="22"/>
        <end position="120"/>
    </location>
</feature>
<dbReference type="AlphaFoldDB" id="A0A9W7STL0"/>
<evidence type="ECO:0000313" key="3">
    <source>
        <dbReference type="EMBL" id="KAH9828371.1"/>
    </source>
</evidence>
<name>A0A9W7STL0_9PEZI</name>
<dbReference type="Proteomes" id="UP001138500">
    <property type="component" value="Unassembled WGS sequence"/>
</dbReference>
<keyword evidence="2" id="KW-0732">Signal</keyword>
<feature type="signal peptide" evidence="2">
    <location>
        <begin position="1"/>
        <end position="21"/>
    </location>
</feature>